<dbReference type="InterPro" id="IPR036412">
    <property type="entry name" value="HAD-like_sf"/>
</dbReference>
<dbReference type="Gene3D" id="3.40.50.1000">
    <property type="entry name" value="HAD superfamily/HAD-like"/>
    <property type="match status" value="1"/>
</dbReference>
<dbReference type="InterPro" id="IPR051806">
    <property type="entry name" value="HAD-like_SPP"/>
</dbReference>
<dbReference type="GO" id="GO:0050308">
    <property type="term" value="F:sugar-phosphatase activity"/>
    <property type="evidence" value="ECO:0007669"/>
    <property type="project" value="TreeGrafter"/>
</dbReference>
<dbReference type="Pfam" id="PF00702">
    <property type="entry name" value="Hydrolase"/>
    <property type="match status" value="1"/>
</dbReference>
<evidence type="ECO:0000313" key="1">
    <source>
        <dbReference type="EMBL" id="OLO43345.1"/>
    </source>
</evidence>
<name>A0A1Q8V5G9_9ACTO</name>
<accession>A0A1Q8V5G9</accession>
<reference evidence="1 2" key="1">
    <citation type="submission" date="2016-12" db="EMBL/GenBank/DDBJ databases">
        <title>Genomic Comparison of strains in the 'Actinomyces naeslundii' Group.</title>
        <authorList>
            <person name="Mughal S.R."/>
            <person name="Do T."/>
            <person name="Gilbert S.C."/>
            <person name="Witherden E.A."/>
            <person name="Didelot X."/>
            <person name="Beighton D."/>
        </authorList>
    </citation>
    <scope>NUCLEOTIDE SEQUENCE [LARGE SCALE GENOMIC DNA]</scope>
    <source>
        <strain evidence="1 2">CCUG 33920</strain>
    </source>
</reference>
<dbReference type="SFLD" id="SFLDS00003">
    <property type="entry name" value="Haloacid_Dehalogenase"/>
    <property type="match status" value="1"/>
</dbReference>
<dbReference type="SUPFAM" id="SSF56784">
    <property type="entry name" value="HAD-like"/>
    <property type="match status" value="1"/>
</dbReference>
<dbReference type="SFLD" id="SFLDG01135">
    <property type="entry name" value="C1.5.6:_HAD__Beta-PGM__Phospha"/>
    <property type="match status" value="1"/>
</dbReference>
<dbReference type="InterPro" id="IPR023198">
    <property type="entry name" value="PGP-like_dom2"/>
</dbReference>
<dbReference type="Proteomes" id="UP000186857">
    <property type="component" value="Unassembled WGS sequence"/>
</dbReference>
<proteinExistence type="predicted"/>
<protein>
    <submittedName>
        <fullName evidence="1">Haloacid dehalogenase</fullName>
    </submittedName>
</protein>
<comment type="caution">
    <text evidence="1">The sequence shown here is derived from an EMBL/GenBank/DDBJ whole genome shotgun (WGS) entry which is preliminary data.</text>
</comment>
<dbReference type="Gene3D" id="1.10.150.240">
    <property type="entry name" value="Putative phosphatase, domain 2"/>
    <property type="match status" value="1"/>
</dbReference>
<dbReference type="PANTHER" id="PTHR43481">
    <property type="entry name" value="FRUCTOSE-1-PHOSPHATE PHOSPHATASE"/>
    <property type="match status" value="1"/>
</dbReference>
<dbReference type="RefSeq" id="WP_075377446.1">
    <property type="nucleotide sequence ID" value="NZ_MSKJ01000028.1"/>
</dbReference>
<organism evidence="1 2">
    <name type="scientific">Actinomyces oris</name>
    <dbReference type="NCBI Taxonomy" id="544580"/>
    <lineage>
        <taxon>Bacteria</taxon>
        <taxon>Bacillati</taxon>
        <taxon>Actinomycetota</taxon>
        <taxon>Actinomycetes</taxon>
        <taxon>Actinomycetales</taxon>
        <taxon>Actinomycetaceae</taxon>
        <taxon>Actinomyces</taxon>
    </lineage>
</organism>
<dbReference type="SFLD" id="SFLDG01129">
    <property type="entry name" value="C1.5:_HAD__Beta-PGM__Phosphata"/>
    <property type="match status" value="1"/>
</dbReference>
<dbReference type="InterPro" id="IPR023214">
    <property type="entry name" value="HAD_sf"/>
</dbReference>
<dbReference type="PRINTS" id="PR00413">
    <property type="entry name" value="HADHALOGNASE"/>
</dbReference>
<dbReference type="NCBIfam" id="TIGR01509">
    <property type="entry name" value="HAD-SF-IA-v3"/>
    <property type="match status" value="1"/>
</dbReference>
<dbReference type="AlphaFoldDB" id="A0A1Q8V5G9"/>
<dbReference type="PANTHER" id="PTHR43481:SF4">
    <property type="entry name" value="GLYCEROL-1-PHOSPHATE PHOSPHOHYDROLASE 1-RELATED"/>
    <property type="match status" value="1"/>
</dbReference>
<dbReference type="EMBL" id="MSKJ01000028">
    <property type="protein sequence ID" value="OLO43345.1"/>
    <property type="molecule type" value="Genomic_DNA"/>
</dbReference>
<evidence type="ECO:0000313" key="2">
    <source>
        <dbReference type="Proteomes" id="UP000186857"/>
    </source>
</evidence>
<gene>
    <name evidence="1" type="ORF">BKH29_11070</name>
</gene>
<sequence length="229" mass="24261">MSVQLLSSSGGSTDEPVPLARAEAVLCDMDGTLVDSSAVVESMWSSFARDYGMSERFDEIMAYSPGRTGLDTIRRFLPTLAAEERDAIYERFAREEIVRTAGRMAEIPGAAALVTALIEVGVPLALVTSAPIELMRVRMEEAGVPIPSVVVSADDVERGKPDPDAYLMAAELLRMPIASCLVLEDAASGYIAAQRAGAQILLVGDGVPEADPSTPRIPDFTGVSVTIDG</sequence>
<dbReference type="OrthoDB" id="9797743at2"/>
<dbReference type="InterPro" id="IPR006439">
    <property type="entry name" value="HAD-SF_hydro_IA"/>
</dbReference>